<accession>A0A506PLJ4</accession>
<comment type="caution">
    <text evidence="2">The sequence shown here is derived from an EMBL/GenBank/DDBJ whole genome shotgun (WGS) entry which is preliminary data.</text>
</comment>
<dbReference type="RefSeq" id="WP_140990079.1">
    <property type="nucleotide sequence ID" value="NZ_VHIQ01000003.1"/>
</dbReference>
<evidence type="ECO:0000313" key="2">
    <source>
        <dbReference type="EMBL" id="TPV34185.1"/>
    </source>
</evidence>
<protein>
    <submittedName>
        <fullName evidence="2">Uncharacterized protein</fullName>
    </submittedName>
</protein>
<organism evidence="2 3">
    <name type="scientific">Paucihalobacter ruber</name>
    <dbReference type="NCBI Taxonomy" id="2567861"/>
    <lineage>
        <taxon>Bacteria</taxon>
        <taxon>Pseudomonadati</taxon>
        <taxon>Bacteroidota</taxon>
        <taxon>Flavobacteriia</taxon>
        <taxon>Flavobacteriales</taxon>
        <taxon>Flavobacteriaceae</taxon>
        <taxon>Paucihalobacter</taxon>
    </lineage>
</organism>
<name>A0A506PLJ4_9FLAO</name>
<proteinExistence type="predicted"/>
<dbReference type="AlphaFoldDB" id="A0A506PLJ4"/>
<evidence type="ECO:0000256" key="1">
    <source>
        <dbReference type="SAM" id="SignalP"/>
    </source>
</evidence>
<feature type="signal peptide" evidence="1">
    <location>
        <begin position="1"/>
        <end position="21"/>
    </location>
</feature>
<feature type="chain" id="PRO_5021361733" evidence="1">
    <location>
        <begin position="22"/>
        <end position="290"/>
    </location>
</feature>
<reference evidence="2 3" key="1">
    <citation type="submission" date="2019-06" db="EMBL/GenBank/DDBJ databases">
        <title>Flavobacteriaceae Paucihalobacterium erythroidium CWB-1, complete genome.</title>
        <authorList>
            <person name="Wu S."/>
        </authorList>
    </citation>
    <scope>NUCLEOTIDE SEQUENCE [LARGE SCALE GENOMIC DNA]</scope>
    <source>
        <strain evidence="2 3">CWB-1</strain>
    </source>
</reference>
<dbReference type="Proteomes" id="UP000317332">
    <property type="component" value="Unassembled WGS sequence"/>
</dbReference>
<keyword evidence="1" id="KW-0732">Signal</keyword>
<gene>
    <name evidence="2" type="ORF">FJ651_08495</name>
</gene>
<dbReference type="OrthoDB" id="820612at2"/>
<evidence type="ECO:0000313" key="3">
    <source>
        <dbReference type="Proteomes" id="UP000317332"/>
    </source>
</evidence>
<dbReference type="PROSITE" id="PS51257">
    <property type="entry name" value="PROKAR_LIPOPROTEIN"/>
    <property type="match status" value="1"/>
</dbReference>
<keyword evidence="3" id="KW-1185">Reference proteome</keyword>
<dbReference type="EMBL" id="VHIQ01000003">
    <property type="protein sequence ID" value="TPV34185.1"/>
    <property type="molecule type" value="Genomic_DNA"/>
</dbReference>
<sequence>MKYIFKIFTIVILASLLGCSSDDNVIDIVNNNTTRGAILRTIAVNSSEFDVFNPQSEFSVTLEFEDNRGGDLLESVDVVVSFDDRTDNGPDNSRDEAPLTTIPASAFSNGENNLPVITFNTSLGQAAQALGLTSDDYSGGDRFVVRFIANLTDGRSFSSGDANGGILSGSFTRSPYQYNVNLVCPPAPPASGTWTIEMTDLYGDGWNGGELVITIDGNESRFTMDNGASLTVNFEVPSGSQVISIQYSSGDWDEEVIFQIIASNGNTIMDIGPFPPVGVELIDYCNTNYQ</sequence>